<dbReference type="PROSITE" id="PS51210">
    <property type="entry name" value="PLA2C"/>
    <property type="match status" value="1"/>
</dbReference>
<dbReference type="GO" id="GO:0046475">
    <property type="term" value="P:glycerophospholipid catabolic process"/>
    <property type="evidence" value="ECO:0007669"/>
    <property type="project" value="TreeGrafter"/>
</dbReference>
<evidence type="ECO:0000259" key="4">
    <source>
        <dbReference type="PROSITE" id="PS51210"/>
    </source>
</evidence>
<dbReference type="PANTHER" id="PTHR10728">
    <property type="entry name" value="CYTOSOLIC PHOSPHOLIPASE A2"/>
    <property type="match status" value="1"/>
</dbReference>
<organism evidence="5 6">
    <name type="scientific">Gadus morhua</name>
    <name type="common">Atlantic cod</name>
    <dbReference type="NCBI Taxonomy" id="8049"/>
    <lineage>
        <taxon>Eukaryota</taxon>
        <taxon>Metazoa</taxon>
        <taxon>Chordata</taxon>
        <taxon>Craniata</taxon>
        <taxon>Vertebrata</taxon>
        <taxon>Euteleostomi</taxon>
        <taxon>Actinopterygii</taxon>
        <taxon>Neopterygii</taxon>
        <taxon>Teleostei</taxon>
        <taxon>Neoteleostei</taxon>
        <taxon>Acanthomorphata</taxon>
        <taxon>Zeiogadaria</taxon>
        <taxon>Gadariae</taxon>
        <taxon>Gadiformes</taxon>
        <taxon>Gadoidei</taxon>
        <taxon>Gadidae</taxon>
        <taxon>Gadus</taxon>
    </lineage>
</organism>
<dbReference type="Proteomes" id="UP000694546">
    <property type="component" value="Chromosome 22"/>
</dbReference>
<dbReference type="InterPro" id="IPR002642">
    <property type="entry name" value="LysoPLipase_cat_dom"/>
</dbReference>
<dbReference type="SUPFAM" id="SSF52151">
    <property type="entry name" value="FabD/lysophospholipase-like"/>
    <property type="match status" value="1"/>
</dbReference>
<dbReference type="Gene3D" id="3.40.1090.10">
    <property type="entry name" value="Cytosolic phospholipase A2 catalytic domain"/>
    <property type="match status" value="1"/>
</dbReference>
<evidence type="ECO:0000313" key="5">
    <source>
        <dbReference type="Ensembl" id="ENSGMOP00000017231.2"/>
    </source>
</evidence>
<keyword evidence="1 3" id="KW-0378">Hydrolase</keyword>
<evidence type="ECO:0000313" key="6">
    <source>
        <dbReference type="Proteomes" id="UP000694546"/>
    </source>
</evidence>
<dbReference type="GO" id="GO:0005829">
    <property type="term" value="C:cytosol"/>
    <property type="evidence" value="ECO:0007669"/>
    <property type="project" value="TreeGrafter"/>
</dbReference>
<dbReference type="OMA" id="HMETINE"/>
<feature type="domain" description="PLA2c" evidence="4">
    <location>
        <begin position="6"/>
        <end position="502"/>
    </location>
</feature>
<reference evidence="5" key="2">
    <citation type="submission" date="2025-09" db="UniProtKB">
        <authorList>
            <consortium name="Ensembl"/>
        </authorList>
    </citation>
    <scope>IDENTIFICATION</scope>
</reference>
<keyword evidence="2 3" id="KW-0443">Lipid metabolism</keyword>
<dbReference type="AlphaFoldDB" id="A0A8C4ZMZ7"/>
<sequence length="502" mass="56698">LTIILYIILHLIQNRIGHSLSEGETKYLSGRKLSVQKWLVKNNIPCSLSEVPNIAILGSGGGQRAMVGMLGSLSQMGEQGLLDAALYMSGVSGSTWCMASLYEKANWSSDKEQIKVVVERLGHGSVSLMERFAQLNKYFQTNDNFSLTDVWAALVMPEIVMKIDESTLSNYQTCHDKDPYPIFTVTNQDCKYECLLQTFFELTPHEAGYTLAGAFVETSNFGSIFNKGFLTKRKPEMDMTYLQGLCGSALADKEVILEKFKEYVGGMPKYITHRITIANMLFVTINQYLLTFVVFRLGIHEAIWPFIVENILKFVEGWLKFWIWGTNYNYLYSVNAPHIDQRLLKREITHLEDAGLLVNSPYMSALRAEREIDLIISFDFSEGDPMEVRTKHCNELGISFPAIDCTKSDNNSPKGFYVFKGVKEAPTVIHIPLFNVENCGSELDAYIQKYTTFQGAYSPEMIEDLMKKAGENVLNHKEHLMEEIKAIVQQKSGTMPSSCLIA</sequence>
<protein>
    <recommendedName>
        <fullName evidence="4">PLA2c domain-containing protein</fullName>
    </recommendedName>
</protein>
<proteinExistence type="predicted"/>
<evidence type="ECO:0000256" key="3">
    <source>
        <dbReference type="PROSITE-ProRule" id="PRU00555"/>
    </source>
</evidence>
<dbReference type="GO" id="GO:0005635">
    <property type="term" value="C:nuclear envelope"/>
    <property type="evidence" value="ECO:0007669"/>
    <property type="project" value="TreeGrafter"/>
</dbReference>
<evidence type="ECO:0000256" key="2">
    <source>
        <dbReference type="ARBA" id="ARBA00023098"/>
    </source>
</evidence>
<evidence type="ECO:0000256" key="1">
    <source>
        <dbReference type="ARBA" id="ARBA00022801"/>
    </source>
</evidence>
<dbReference type="GO" id="GO:0005544">
    <property type="term" value="F:calcium-dependent phospholipid binding"/>
    <property type="evidence" value="ECO:0007669"/>
    <property type="project" value="TreeGrafter"/>
</dbReference>
<dbReference type="GeneTree" id="ENSGT01030000234606"/>
<dbReference type="Pfam" id="PF01735">
    <property type="entry name" value="PLA2_B"/>
    <property type="match status" value="1"/>
</dbReference>
<keyword evidence="6" id="KW-1185">Reference proteome</keyword>
<dbReference type="GO" id="GO:0047498">
    <property type="term" value="F:calcium-dependent phospholipase A2 activity"/>
    <property type="evidence" value="ECO:0007669"/>
    <property type="project" value="TreeGrafter"/>
</dbReference>
<dbReference type="GO" id="GO:0005509">
    <property type="term" value="F:calcium ion binding"/>
    <property type="evidence" value="ECO:0007669"/>
    <property type="project" value="TreeGrafter"/>
</dbReference>
<reference evidence="5" key="1">
    <citation type="submission" date="2025-08" db="UniProtKB">
        <authorList>
            <consortium name="Ensembl"/>
        </authorList>
    </citation>
    <scope>IDENTIFICATION</scope>
</reference>
<dbReference type="GO" id="GO:0005654">
    <property type="term" value="C:nucleoplasm"/>
    <property type="evidence" value="ECO:0007669"/>
    <property type="project" value="TreeGrafter"/>
</dbReference>
<dbReference type="Ensembl" id="ENSGMOT00000017660.2">
    <property type="protein sequence ID" value="ENSGMOP00000017231.2"/>
    <property type="gene ID" value="ENSGMOG00000015897.2"/>
</dbReference>
<dbReference type="SMART" id="SM00022">
    <property type="entry name" value="PLAc"/>
    <property type="match status" value="1"/>
</dbReference>
<accession>A0A8C4ZMZ7</accession>
<name>A0A8C4ZMZ7_GADMO</name>
<keyword evidence="3" id="KW-0442">Lipid degradation</keyword>
<dbReference type="InterPro" id="IPR016035">
    <property type="entry name" value="Acyl_Trfase/lysoPLipase"/>
</dbReference>
<dbReference type="PANTHER" id="PTHR10728:SF39">
    <property type="entry name" value="CYTOSOLIC PHOSPHOLIPASE A2 GAMMA"/>
    <property type="match status" value="1"/>
</dbReference>